<organism evidence="5 6">
    <name type="scientific">Ruminiclostridium herbifermentans</name>
    <dbReference type="NCBI Taxonomy" id="2488810"/>
    <lineage>
        <taxon>Bacteria</taxon>
        <taxon>Bacillati</taxon>
        <taxon>Bacillota</taxon>
        <taxon>Clostridia</taxon>
        <taxon>Eubacteriales</taxon>
        <taxon>Oscillospiraceae</taxon>
        <taxon>Ruminiclostridium</taxon>
    </lineage>
</organism>
<evidence type="ECO:0000256" key="2">
    <source>
        <dbReference type="ARBA" id="ARBA00022737"/>
    </source>
</evidence>
<reference evidence="5 6" key="1">
    <citation type="submission" date="2020-09" db="EMBL/GenBank/DDBJ databases">
        <title>Characterization and genome sequencing of Ruminiclostridium sp. nov. MA18.</title>
        <authorList>
            <person name="Rettenmaier R."/>
            <person name="Kowollik M.-L."/>
            <person name="Liebl W."/>
            <person name="Zverlov V."/>
        </authorList>
    </citation>
    <scope>NUCLEOTIDE SEQUENCE [LARGE SCALE GENOMIC DNA]</scope>
    <source>
        <strain evidence="5 6">MA18</strain>
    </source>
</reference>
<dbReference type="InterPro" id="IPR001119">
    <property type="entry name" value="SLH_dom"/>
</dbReference>
<keyword evidence="1 3" id="KW-0732">Signal</keyword>
<protein>
    <submittedName>
        <fullName evidence="5">Ig-like domain-containing protein</fullName>
    </submittedName>
</protein>
<dbReference type="Pfam" id="PF13205">
    <property type="entry name" value="Big_5"/>
    <property type="match status" value="2"/>
</dbReference>
<feature type="chain" id="PRO_5028873528" evidence="3">
    <location>
        <begin position="27"/>
        <end position="1017"/>
    </location>
</feature>
<sequence length="1017" mass="109532">MMKFKKISAAAVALAMTVTSLVPAFADTATVVNGEKAIVLNTLDLYAGTNPDTFEPALEAELTRGQGAILLTKLFNMDSAAMAMTDEQADAILKNFKDASKVSSSAKKRLAYLVDQGIMSGSKEANGLYLNDGENLKGGQFATLILKQMGFNVEHWYEAIDQLAEVEGTEGIAAYAALGQQGLLRDHAVGIMYGALKAEYANGMATIIEKIVESKPEIREAAIKAGLIAAPVSAELEIVSVKALNNKQIEVVFNQEMDKDSAQNNDLYTILDKGTAKKTLTSTSAVLGADKKTVTITLDSSVLDSLTNSSKAKVTIDGDIMAANEKTLGKDKEFSVEIQDGILPTVKEVKATGEKNIKITFSEPVLEGGTNSKTLSTSSFAVKSGTYTYYVSNADLDLNVINLTLGTNLIEGPVAVTVNAAGLGNDVKSIQDYAGYKVFKGDHTFNYVKDTSVAVVTVKEAKPESVTLAFSKPVKAADLRLFHSAKNAANYQSNVVTTNGKYVDEITFTFDNVNNPVPAGNINLYLVNSETDSNKLIDGYGIKVPDQTLTANVVVDVTGPTVSSKNVDKNLSVKLTFNEALKATTVKSSNFTFKSVKDGKTVYFTVEYPVDGNNKVVKLNVPGLLDDNTEYEVVAKKAIEDLAGNKMENDYVTTFTTGDNTAPTIDKADAYVVKAEGKIYLKFSEPMNEAQMLDKSNYQVRPTSSANYRDLDDDDKLTKISDRMVLIDLDEEVDAPDVKIAPIMDLANKRLNGKVDATELIGIDVETVEFKSAELIATNKIKVVFNKQLDTFSNPDISLSGASITTESAVRIASVESQTVNDDGNTEIVLVLDQDINTDATFTNSNGVTAPISIATGTTTSSKSVSGTKLATNLSMNIDDKTAPTVAKVKFDGDDEKTPAVYVLEYTIIDGNGDEVNYTPNYNKVDKDVTAYIAIKFSEKMDIYTMSKLTFTVDGYAVVDVLQSIADDNLLVLQVKAKANNTPARTTVTQVYNISDMNDNVLAAGSTWTVRDITELP</sequence>
<feature type="domain" description="SLH" evidence="4">
    <location>
        <begin position="93"/>
        <end position="159"/>
    </location>
</feature>
<evidence type="ECO:0000256" key="1">
    <source>
        <dbReference type="ARBA" id="ARBA00022729"/>
    </source>
</evidence>
<dbReference type="RefSeq" id="WP_190530414.1">
    <property type="nucleotide sequence ID" value="NZ_CP061336.1"/>
</dbReference>
<dbReference type="Gene3D" id="2.60.40.1220">
    <property type="match status" value="3"/>
</dbReference>
<dbReference type="AlphaFoldDB" id="A0A7H1VN52"/>
<dbReference type="Proteomes" id="UP000306409">
    <property type="component" value="Chromosome"/>
</dbReference>
<evidence type="ECO:0000256" key="3">
    <source>
        <dbReference type="SAM" id="SignalP"/>
    </source>
</evidence>
<proteinExistence type="predicted"/>
<dbReference type="PROSITE" id="PS51272">
    <property type="entry name" value="SLH"/>
    <property type="match status" value="1"/>
</dbReference>
<dbReference type="InterPro" id="IPR032812">
    <property type="entry name" value="SbsA_Ig"/>
</dbReference>
<evidence type="ECO:0000259" key="4">
    <source>
        <dbReference type="PROSITE" id="PS51272"/>
    </source>
</evidence>
<dbReference type="KEGG" id="rher:EHE19_018585"/>
<keyword evidence="2" id="KW-0677">Repeat</keyword>
<feature type="signal peptide" evidence="3">
    <location>
        <begin position="1"/>
        <end position="26"/>
    </location>
</feature>
<keyword evidence="6" id="KW-1185">Reference proteome</keyword>
<name>A0A7H1VN52_9FIRM</name>
<dbReference type="InterPro" id="IPR014755">
    <property type="entry name" value="Cu-Rt/internalin_Ig-like"/>
</dbReference>
<accession>A0A7H1VN52</accession>
<dbReference type="EMBL" id="CP061336">
    <property type="protein sequence ID" value="QNU66814.1"/>
    <property type="molecule type" value="Genomic_DNA"/>
</dbReference>
<evidence type="ECO:0000313" key="6">
    <source>
        <dbReference type="Proteomes" id="UP000306409"/>
    </source>
</evidence>
<gene>
    <name evidence="5" type="ORF">EHE19_018585</name>
</gene>
<evidence type="ECO:0000313" key="5">
    <source>
        <dbReference type="EMBL" id="QNU66814.1"/>
    </source>
</evidence>